<gene>
    <name evidence="7" type="ORF">ENL71_10680</name>
</gene>
<dbReference type="GO" id="GO:0003677">
    <property type="term" value="F:DNA binding"/>
    <property type="evidence" value="ECO:0007669"/>
    <property type="project" value="UniProtKB-KW"/>
</dbReference>
<dbReference type="SUPFAM" id="SSF88659">
    <property type="entry name" value="Sigma3 and sigma4 domains of RNA polymerase sigma factors"/>
    <property type="match status" value="1"/>
</dbReference>
<dbReference type="EMBL" id="DRUZ01000122">
    <property type="protein sequence ID" value="HHS02905.1"/>
    <property type="molecule type" value="Genomic_DNA"/>
</dbReference>
<dbReference type="NCBIfam" id="NF006145">
    <property type="entry name" value="PRK08295.1-2"/>
    <property type="match status" value="1"/>
</dbReference>
<dbReference type="InterPro" id="IPR014218">
    <property type="entry name" value="RNA_pol_sigma-H"/>
</dbReference>
<dbReference type="NCBIfam" id="TIGR02859">
    <property type="entry name" value="spore_sigH"/>
    <property type="match status" value="1"/>
</dbReference>
<dbReference type="PANTHER" id="PTHR30385:SF1">
    <property type="entry name" value="RNA POLYMERASE SIGMA-H FACTOR"/>
    <property type="match status" value="1"/>
</dbReference>
<dbReference type="InterPro" id="IPR014284">
    <property type="entry name" value="RNA_pol_sigma-70_dom"/>
</dbReference>
<feature type="domain" description="RNA polymerase sigma factor 70 region 4 type 2" evidence="6">
    <location>
        <begin position="191"/>
        <end position="235"/>
    </location>
</feature>
<dbReference type="NCBIfam" id="NF006147">
    <property type="entry name" value="PRK08295.1-4"/>
    <property type="match status" value="1"/>
</dbReference>
<dbReference type="AlphaFoldDB" id="A0A7C5V707"/>
<organism evidence="7">
    <name type="scientific">Caldicellulosiruptor owensensis</name>
    <dbReference type="NCBI Taxonomy" id="55205"/>
    <lineage>
        <taxon>Bacteria</taxon>
        <taxon>Bacillati</taxon>
        <taxon>Bacillota</taxon>
        <taxon>Bacillota incertae sedis</taxon>
        <taxon>Caldicellulosiruptorales</taxon>
        <taxon>Caldicellulosiruptoraceae</taxon>
        <taxon>Caldicellulosiruptor</taxon>
    </lineage>
</organism>
<name>A0A7C5V707_9FIRM</name>
<dbReference type="InterPro" id="IPR013325">
    <property type="entry name" value="RNA_pol_sigma_r2"/>
</dbReference>
<dbReference type="InterPro" id="IPR016371">
    <property type="entry name" value="RNA_pol_sigma-H_factor"/>
</dbReference>
<dbReference type="SUPFAM" id="SSF88946">
    <property type="entry name" value="Sigma2 domain of RNA polymerase sigma factors"/>
    <property type="match status" value="1"/>
</dbReference>
<sequence length="244" mass="28860">MSLKEAFAIIYNYCDRFFFEFLTRLKNLRRHIALTLQKWLLNFKECPDEELVKYSREGVKEATEELLCRYQNFVKAKCRMYFLIGADKEDIYQEGMIGLFKAVRDFDETKYPSFRLFAEMCITRQMITAIKTASRQKHIPLNTYISLNKPVYEENDERTLIDTLADTFISDPEEVMITKEELENAINVITECLSPFEFKVLSLYLEGRSYQEIADMIHKDVKSIDNALQRVKKKIEKYLTPADK</sequence>
<keyword evidence="4" id="KW-0804">Transcription</keyword>
<dbReference type="Pfam" id="PF04542">
    <property type="entry name" value="Sigma70_r2"/>
    <property type="match status" value="1"/>
</dbReference>
<reference evidence="7" key="1">
    <citation type="journal article" date="2020" name="mSystems">
        <title>Genome- and Community-Level Interaction Insights into Carbon Utilization and Element Cycling Functions of Hydrothermarchaeota in Hydrothermal Sediment.</title>
        <authorList>
            <person name="Zhou Z."/>
            <person name="Liu Y."/>
            <person name="Xu W."/>
            <person name="Pan J."/>
            <person name="Luo Z.H."/>
            <person name="Li M."/>
        </authorList>
    </citation>
    <scope>NUCLEOTIDE SEQUENCE [LARGE SCALE GENOMIC DNA]</scope>
    <source>
        <strain evidence="7">SpSt-102</strain>
    </source>
</reference>
<dbReference type="Gene3D" id="1.10.10.10">
    <property type="entry name" value="Winged helix-like DNA-binding domain superfamily/Winged helix DNA-binding domain"/>
    <property type="match status" value="1"/>
</dbReference>
<dbReference type="PIRSF" id="PIRSF002939">
    <property type="entry name" value="RNA_polymerase_sigma-H_factor"/>
    <property type="match status" value="1"/>
</dbReference>
<dbReference type="NCBIfam" id="NF006148">
    <property type="entry name" value="PRK08295.1-5"/>
    <property type="match status" value="1"/>
</dbReference>
<dbReference type="GO" id="GO:0006352">
    <property type="term" value="P:DNA-templated transcription initiation"/>
    <property type="evidence" value="ECO:0007669"/>
    <property type="project" value="InterPro"/>
</dbReference>
<dbReference type="NCBIfam" id="TIGR02937">
    <property type="entry name" value="sigma70-ECF"/>
    <property type="match status" value="1"/>
</dbReference>
<feature type="domain" description="RNA polymerase sigma-70 region 2" evidence="5">
    <location>
        <begin position="69"/>
        <end position="135"/>
    </location>
</feature>
<evidence type="ECO:0000256" key="4">
    <source>
        <dbReference type="ARBA" id="ARBA00023163"/>
    </source>
</evidence>
<comment type="caution">
    <text evidence="7">The sequence shown here is derived from an EMBL/GenBank/DDBJ whole genome shotgun (WGS) entry which is preliminary data.</text>
</comment>
<dbReference type="GO" id="GO:0016987">
    <property type="term" value="F:sigma factor activity"/>
    <property type="evidence" value="ECO:0007669"/>
    <property type="project" value="UniProtKB-KW"/>
</dbReference>
<accession>A0A7C5V707</accession>
<evidence type="ECO:0000259" key="5">
    <source>
        <dbReference type="Pfam" id="PF04542"/>
    </source>
</evidence>
<dbReference type="InterPro" id="IPR013324">
    <property type="entry name" value="RNA_pol_sigma_r3/r4-like"/>
</dbReference>
<protein>
    <submittedName>
        <fullName evidence="7">RNA polymerase factor sigma-70</fullName>
    </submittedName>
</protein>
<dbReference type="InterPro" id="IPR036388">
    <property type="entry name" value="WH-like_DNA-bd_sf"/>
</dbReference>
<dbReference type="Gene3D" id="1.20.120.1810">
    <property type="match status" value="1"/>
</dbReference>
<evidence type="ECO:0000256" key="1">
    <source>
        <dbReference type="ARBA" id="ARBA00023015"/>
    </source>
</evidence>
<dbReference type="InterPro" id="IPR007627">
    <property type="entry name" value="RNA_pol_sigma70_r2"/>
</dbReference>
<evidence type="ECO:0000259" key="6">
    <source>
        <dbReference type="Pfam" id="PF08281"/>
    </source>
</evidence>
<keyword evidence="3" id="KW-0238">DNA-binding</keyword>
<evidence type="ECO:0000313" key="7">
    <source>
        <dbReference type="EMBL" id="HHS02905.1"/>
    </source>
</evidence>
<keyword evidence="1" id="KW-0805">Transcription regulation</keyword>
<evidence type="ECO:0000256" key="3">
    <source>
        <dbReference type="ARBA" id="ARBA00023125"/>
    </source>
</evidence>
<proteinExistence type="predicted"/>
<keyword evidence="2" id="KW-0731">Sigma factor</keyword>
<dbReference type="Pfam" id="PF08281">
    <property type="entry name" value="Sigma70_r4_2"/>
    <property type="match status" value="1"/>
</dbReference>
<evidence type="ECO:0000256" key="2">
    <source>
        <dbReference type="ARBA" id="ARBA00023082"/>
    </source>
</evidence>
<dbReference type="PANTHER" id="PTHR30385">
    <property type="entry name" value="SIGMA FACTOR F FLAGELLAR"/>
    <property type="match status" value="1"/>
</dbReference>
<dbReference type="InterPro" id="IPR013249">
    <property type="entry name" value="RNA_pol_sigma70_r4_t2"/>
</dbReference>